<reference evidence="2 3" key="1">
    <citation type="submission" date="2021-04" db="EMBL/GenBank/DDBJ databases">
        <title>Pseudomonas boanensis sp. nov., a bacterium isolated from river water used for household purposes in Boane District, Mozambique.</title>
        <authorList>
            <person name="Nicklasson M."/>
            <person name="Martin-Rodriguez A.J."/>
            <person name="Thorell K."/>
            <person name="Neves L."/>
            <person name="Mussagy A."/>
            <person name="Rydberg H.A."/>
            <person name="Hernroth B."/>
            <person name="Svensson-Stadler L."/>
            <person name="Sjoling A."/>
        </authorList>
    </citation>
    <scope>NUCLEOTIDE SEQUENCE [LARGE SCALE GENOMIC DNA]</scope>
    <source>
        <strain evidence="2 3">DB1</strain>
    </source>
</reference>
<proteinExistence type="predicted"/>
<comment type="caution">
    <text evidence="2">The sequence shown here is derived from an EMBL/GenBank/DDBJ whole genome shotgun (WGS) entry which is preliminary data.</text>
</comment>
<evidence type="ECO:0000259" key="1">
    <source>
        <dbReference type="PROSITE" id="PS51708"/>
    </source>
</evidence>
<gene>
    <name evidence="2" type="ORF">J7302_10175</name>
</gene>
<accession>A0ABS5XFN5</accession>
<evidence type="ECO:0000313" key="3">
    <source>
        <dbReference type="Proteomes" id="UP001519667"/>
    </source>
</evidence>
<evidence type="ECO:0000313" key="2">
    <source>
        <dbReference type="EMBL" id="MBT8766494.1"/>
    </source>
</evidence>
<dbReference type="Gene3D" id="1.40.20.10">
    <property type="entry name" value="CHAD domain"/>
    <property type="match status" value="1"/>
</dbReference>
<dbReference type="PANTHER" id="PTHR39339:SF1">
    <property type="entry name" value="CHAD DOMAIN-CONTAINING PROTEIN"/>
    <property type="match status" value="1"/>
</dbReference>
<dbReference type="SMART" id="SM00880">
    <property type="entry name" value="CHAD"/>
    <property type="match status" value="1"/>
</dbReference>
<sequence length="252" mass="28414">MSFVDGIVAQVLMLETGLYHAYMRLAAGTDDEALHDLRINLRRLRSLLRPLRGKDDVTDLDQAAAEVGKMTTPVRDLEVLIQELRRKGLNGPANVRQDTLAASYAAIIESSTLQQFFTCLDEWPTAFRAAEQDGELRGMKKRVLNRLEKQVESLKAALSDPAHDRHQIRLRVKRTRYAADAYPDLSPISTETAAALKTLQSALGTWHDHFQWCLKAKQEPDLHPLLHRWQTEGNAALLQAEADLVRLAECLE</sequence>
<dbReference type="InterPro" id="IPR007899">
    <property type="entry name" value="CHAD_dom"/>
</dbReference>
<dbReference type="RefSeq" id="WP_215373469.1">
    <property type="nucleotide sequence ID" value="NZ_JAGTIS010000004.1"/>
</dbReference>
<dbReference type="EMBL" id="JAGTIS010000004">
    <property type="protein sequence ID" value="MBT8766494.1"/>
    <property type="molecule type" value="Genomic_DNA"/>
</dbReference>
<dbReference type="Pfam" id="PF05235">
    <property type="entry name" value="CHAD"/>
    <property type="match status" value="1"/>
</dbReference>
<protein>
    <submittedName>
        <fullName evidence="2">CHAD domain-containing protein</fullName>
    </submittedName>
</protein>
<dbReference type="InterPro" id="IPR038186">
    <property type="entry name" value="CHAD_dom_sf"/>
</dbReference>
<feature type="domain" description="CHAD" evidence="1">
    <location>
        <begin position="1"/>
        <end position="252"/>
    </location>
</feature>
<organism evidence="2 3">
    <name type="scientific">Metapseudomonas boanensis</name>
    <dbReference type="NCBI Taxonomy" id="2822138"/>
    <lineage>
        <taxon>Bacteria</taxon>
        <taxon>Pseudomonadati</taxon>
        <taxon>Pseudomonadota</taxon>
        <taxon>Gammaproteobacteria</taxon>
        <taxon>Pseudomonadales</taxon>
        <taxon>Pseudomonadaceae</taxon>
        <taxon>Metapseudomonas</taxon>
    </lineage>
</organism>
<dbReference type="Proteomes" id="UP001519667">
    <property type="component" value="Unassembled WGS sequence"/>
</dbReference>
<dbReference type="PROSITE" id="PS51708">
    <property type="entry name" value="CHAD"/>
    <property type="match status" value="1"/>
</dbReference>
<keyword evidence="3" id="KW-1185">Reference proteome</keyword>
<dbReference type="PANTHER" id="PTHR39339">
    <property type="entry name" value="SLR1444 PROTEIN"/>
    <property type="match status" value="1"/>
</dbReference>
<name>A0ABS5XFN5_9GAMM</name>